<organism evidence="4 5">
    <name type="scientific">Enterovibrio nigricans DSM 22720</name>
    <dbReference type="NCBI Taxonomy" id="1121868"/>
    <lineage>
        <taxon>Bacteria</taxon>
        <taxon>Pseudomonadati</taxon>
        <taxon>Pseudomonadota</taxon>
        <taxon>Gammaproteobacteria</taxon>
        <taxon>Vibrionales</taxon>
        <taxon>Vibrionaceae</taxon>
        <taxon>Enterovibrio</taxon>
    </lineage>
</organism>
<dbReference type="AlphaFoldDB" id="A0A1T4UDP5"/>
<dbReference type="Proteomes" id="UP000190162">
    <property type="component" value="Unassembled WGS sequence"/>
</dbReference>
<dbReference type="CDD" id="cd01949">
    <property type="entry name" value="GGDEF"/>
    <property type="match status" value="1"/>
</dbReference>
<dbReference type="Pfam" id="PF00990">
    <property type="entry name" value="GGDEF"/>
    <property type="match status" value="1"/>
</dbReference>
<dbReference type="InterPro" id="IPR043128">
    <property type="entry name" value="Rev_trsase/Diguanyl_cyclase"/>
</dbReference>
<evidence type="ECO:0000313" key="5">
    <source>
        <dbReference type="Proteomes" id="UP000190162"/>
    </source>
</evidence>
<dbReference type="InterPro" id="IPR050469">
    <property type="entry name" value="Diguanylate_Cyclase"/>
</dbReference>
<dbReference type="NCBIfam" id="TIGR00254">
    <property type="entry name" value="GGDEF"/>
    <property type="match status" value="1"/>
</dbReference>
<evidence type="ECO:0000313" key="4">
    <source>
        <dbReference type="EMBL" id="SKA50817.1"/>
    </source>
</evidence>
<dbReference type="InterPro" id="IPR000160">
    <property type="entry name" value="GGDEF_dom"/>
</dbReference>
<evidence type="ECO:0000256" key="1">
    <source>
        <dbReference type="ARBA" id="ARBA00012528"/>
    </source>
</evidence>
<evidence type="ECO:0000256" key="2">
    <source>
        <dbReference type="ARBA" id="ARBA00034247"/>
    </source>
</evidence>
<keyword evidence="5" id="KW-1185">Reference proteome</keyword>
<comment type="catalytic activity">
    <reaction evidence="2">
        <text>2 GTP = 3',3'-c-di-GMP + 2 diphosphate</text>
        <dbReference type="Rhea" id="RHEA:24898"/>
        <dbReference type="ChEBI" id="CHEBI:33019"/>
        <dbReference type="ChEBI" id="CHEBI:37565"/>
        <dbReference type="ChEBI" id="CHEBI:58805"/>
        <dbReference type="EC" id="2.7.7.65"/>
    </reaction>
</comment>
<dbReference type="SMART" id="SM00267">
    <property type="entry name" value="GGDEF"/>
    <property type="match status" value="1"/>
</dbReference>
<sequence length="194" mass="21775">MVYRVGTLTDITFEIDQRDTMMVMAKRLRELVDFDSLTGIKSRHAIMSDVEDAYHQYTKNGDPSVLVYFDANGFKVINDTFGHEVGDRVLISIANHLTSNIRDTDVAGRIGGDEFVVLLRHAAQKEVPHILERLSGEISSPGLPEGVKISLSLGAVELTSDIASADQWLSNADVSMYENKRKFKRDHYPMMRSI</sequence>
<reference evidence="5" key="1">
    <citation type="submission" date="2017-02" db="EMBL/GenBank/DDBJ databases">
        <authorList>
            <person name="Varghese N."/>
            <person name="Submissions S."/>
        </authorList>
    </citation>
    <scope>NUCLEOTIDE SEQUENCE [LARGE SCALE GENOMIC DNA]</scope>
    <source>
        <strain evidence="5">DSM 22720</strain>
    </source>
</reference>
<gene>
    <name evidence="4" type="ORF">SAMN02745132_01477</name>
</gene>
<name>A0A1T4UDP5_9GAMM</name>
<dbReference type="SUPFAM" id="SSF55073">
    <property type="entry name" value="Nucleotide cyclase"/>
    <property type="match status" value="1"/>
</dbReference>
<dbReference type="PROSITE" id="PS50887">
    <property type="entry name" value="GGDEF"/>
    <property type="match status" value="1"/>
</dbReference>
<dbReference type="EC" id="2.7.7.65" evidence="1"/>
<dbReference type="PANTHER" id="PTHR45138:SF9">
    <property type="entry name" value="DIGUANYLATE CYCLASE DGCM-RELATED"/>
    <property type="match status" value="1"/>
</dbReference>
<proteinExistence type="predicted"/>
<dbReference type="GO" id="GO:0052621">
    <property type="term" value="F:diguanylate cyclase activity"/>
    <property type="evidence" value="ECO:0007669"/>
    <property type="project" value="UniProtKB-EC"/>
</dbReference>
<dbReference type="RefSeq" id="WP_244556525.1">
    <property type="nucleotide sequence ID" value="NZ_FUXU01000013.1"/>
</dbReference>
<dbReference type="Gene3D" id="3.30.70.270">
    <property type="match status" value="1"/>
</dbReference>
<dbReference type="PANTHER" id="PTHR45138">
    <property type="entry name" value="REGULATORY COMPONENTS OF SENSORY TRANSDUCTION SYSTEM"/>
    <property type="match status" value="1"/>
</dbReference>
<dbReference type="InterPro" id="IPR029787">
    <property type="entry name" value="Nucleotide_cyclase"/>
</dbReference>
<protein>
    <recommendedName>
        <fullName evidence="1">diguanylate cyclase</fullName>
        <ecNumber evidence="1">2.7.7.65</ecNumber>
    </recommendedName>
</protein>
<evidence type="ECO:0000259" key="3">
    <source>
        <dbReference type="PROSITE" id="PS50887"/>
    </source>
</evidence>
<accession>A0A1T4UDP5</accession>
<dbReference type="EMBL" id="FUXU01000013">
    <property type="protein sequence ID" value="SKA50817.1"/>
    <property type="molecule type" value="Genomic_DNA"/>
</dbReference>
<feature type="domain" description="GGDEF" evidence="3">
    <location>
        <begin position="62"/>
        <end position="193"/>
    </location>
</feature>